<evidence type="ECO:0000256" key="2">
    <source>
        <dbReference type="SAM" id="SignalP"/>
    </source>
</evidence>
<keyword evidence="1" id="KW-0802">TPR repeat</keyword>
<dbReference type="SMART" id="SM00028">
    <property type="entry name" value="TPR"/>
    <property type="match status" value="2"/>
</dbReference>
<dbReference type="SUPFAM" id="SSF48452">
    <property type="entry name" value="TPR-like"/>
    <property type="match status" value="2"/>
</dbReference>
<comment type="caution">
    <text evidence="4">The sequence shown here is derived from an EMBL/GenBank/DDBJ whole genome shotgun (WGS) entry which is preliminary data.</text>
</comment>
<accession>A0A328P736</accession>
<dbReference type="Pfam" id="PF13283">
    <property type="entry name" value="NfrA_C"/>
    <property type="match status" value="1"/>
</dbReference>
<dbReference type="AlphaFoldDB" id="A0A328P736"/>
<gene>
    <name evidence="4" type="ORF">CA260_12210</name>
</gene>
<feature type="signal peptide" evidence="2">
    <location>
        <begin position="1"/>
        <end position="24"/>
    </location>
</feature>
<dbReference type="EMBL" id="NFZS01000003">
    <property type="protein sequence ID" value="RAO76084.1"/>
    <property type="molecule type" value="Genomic_DNA"/>
</dbReference>
<dbReference type="PROSITE" id="PS50005">
    <property type="entry name" value="TPR"/>
    <property type="match status" value="1"/>
</dbReference>
<keyword evidence="2" id="KW-0732">Signal</keyword>
<evidence type="ECO:0000259" key="3">
    <source>
        <dbReference type="Pfam" id="PF13283"/>
    </source>
</evidence>
<dbReference type="RefSeq" id="WP_111983370.1">
    <property type="nucleotide sequence ID" value="NZ_NFZS01000003.1"/>
</dbReference>
<dbReference type="InterPro" id="IPR019734">
    <property type="entry name" value="TPR_rpt"/>
</dbReference>
<reference evidence="4 5" key="1">
    <citation type="journal article" date="2018" name="Genet. Mol. Biol.">
        <title>The genome sequence of Dyella jiangningensis FCAV SCS01 from a lignocellulose-decomposing microbial consortium metagenome reveals potential for biotechnological applications.</title>
        <authorList>
            <person name="Desiderato J.G."/>
            <person name="Alvarenga D.O."/>
            <person name="Constancio M.T.L."/>
            <person name="Alves L.M.C."/>
            <person name="Varani A.M."/>
        </authorList>
    </citation>
    <scope>NUCLEOTIDE SEQUENCE [LARGE SCALE GENOMIC DNA]</scope>
    <source>
        <strain evidence="4 5">FCAV SCS01</strain>
    </source>
</reference>
<feature type="domain" description="Bacteriophage N4 adsorption protein A C-terminal" evidence="3">
    <location>
        <begin position="805"/>
        <end position="974"/>
    </location>
</feature>
<keyword evidence="5" id="KW-1185">Reference proteome</keyword>
<evidence type="ECO:0000313" key="4">
    <source>
        <dbReference type="EMBL" id="RAO76084.1"/>
    </source>
</evidence>
<proteinExistence type="predicted"/>
<dbReference type="InterPro" id="IPR011990">
    <property type="entry name" value="TPR-like_helical_dom_sf"/>
</dbReference>
<organism evidence="4 5">
    <name type="scientific">Dyella jiangningensis</name>
    <dbReference type="NCBI Taxonomy" id="1379159"/>
    <lineage>
        <taxon>Bacteria</taxon>
        <taxon>Pseudomonadati</taxon>
        <taxon>Pseudomonadota</taxon>
        <taxon>Gammaproteobacteria</taxon>
        <taxon>Lysobacterales</taxon>
        <taxon>Rhodanobacteraceae</taxon>
        <taxon>Dyella</taxon>
    </lineage>
</organism>
<dbReference type="Proteomes" id="UP000248926">
    <property type="component" value="Unassembled WGS sequence"/>
</dbReference>
<dbReference type="Pfam" id="PF14559">
    <property type="entry name" value="TPR_19"/>
    <property type="match status" value="2"/>
</dbReference>
<dbReference type="OrthoDB" id="7312176at2"/>
<feature type="repeat" description="TPR" evidence="1">
    <location>
        <begin position="640"/>
        <end position="673"/>
    </location>
</feature>
<dbReference type="Gene3D" id="1.25.40.10">
    <property type="entry name" value="Tetratricopeptide repeat domain"/>
    <property type="match status" value="2"/>
</dbReference>
<evidence type="ECO:0000313" key="5">
    <source>
        <dbReference type="Proteomes" id="UP000248926"/>
    </source>
</evidence>
<evidence type="ECO:0000256" key="1">
    <source>
        <dbReference type="PROSITE-ProRule" id="PRU00339"/>
    </source>
</evidence>
<dbReference type="InterPro" id="IPR025137">
    <property type="entry name" value="NfrA_C"/>
</dbReference>
<feature type="chain" id="PRO_5016352815" description="Bacteriophage N4 adsorption protein A C-terminal domain-containing protein" evidence="2">
    <location>
        <begin position="25"/>
        <end position="984"/>
    </location>
</feature>
<sequence length="984" mass="108637">MKRPWPAGCAVALFVMAPTWPLHALAQTSTAEVSRYQKFVVYPHQQAGYAALDAARDAGKAGDKTKAATELAKAVAEFERARELAPQDVQTALDLAEAYRRSGSEARARQVMDTQRRYTPDDARVRAWEASVAAAPAVDCRYDQGAVCRSQRGFDALKQGDLAKAEAELGSADFARSPEGRALRHALVQRAIYLGDDRRAVAQLGILDRDDKLSAEERGQWFQLLLKLGQWDDARQLQSRGGLDGPAQDLAFAQAIAHNGDRQQLASYLASRRPAFDKEADERQWIYLMSQTGREQPALLAGYVPRYPANVMFQARLVVPQSMARGDQAAAQRMLAKVPADSFREDRFTLALEQGRHADARQQAEALIAQPDGYRLLDPLSYRLMEAGSPADAKDLLMAAYPFAGNPGSASMFARLAVLAGEQPALFASEDRDRLRRPLDSVPLRMAQVHVLGALHDCDGIRAVMSDFSSDYPADMWRQLGDCYSGDRPGLAEYAYAEANRRQPDSDVTRALAYQAYSAKDYAAALQAWQQVPAAHMKPVDLMAAANTAMAADEPAIARSWLATYAAQGGAKDHNYWWLLAQADEPRDPALARADLENAIALHPDPRYYQRLAALQTQDGEPQAALLSLQRASVLSPDDGALAASLGYAYLQAGEPDKARTQFESASRANPDDPALTRQLLYVHQQLGDNEQAQAYAARAIDQLGPSTDGMPVGGNPQEDEDEQLYNLRRLHEDLGRKWRFNADMSLGDSVSSAANAAAPGVSYRSYLQLEGQYRFDPSLTGGDINTLAAYARVFAGSGASGGFWPVNAPMLGVGLHWKPLRSQNIVLTAEQQTPLSNNRDTHNDTMLRASGSWAFGTQFSDDWHAPGRSWITQNFYVDLAYYLRAEETVATLDYTLGWEHKLVEGQAIEPYLHLQYTGIDRAHGLGYEKDGRMGIGVQWNIWFGETHYDAYPHRLSLALEGQHAFTSYLRETNVVFLIVRTQW</sequence>
<protein>
    <recommendedName>
        <fullName evidence="3">Bacteriophage N4 adsorption protein A C-terminal domain-containing protein</fullName>
    </recommendedName>
</protein>
<name>A0A328P736_9GAMM</name>